<keyword evidence="3" id="KW-0472">Membrane</keyword>
<evidence type="ECO:0000256" key="1">
    <source>
        <dbReference type="ARBA" id="ARBA00023110"/>
    </source>
</evidence>
<feature type="domain" description="Trigger factor C-terminal" evidence="4">
    <location>
        <begin position="194"/>
        <end position="323"/>
    </location>
</feature>
<dbReference type="GO" id="GO:0006457">
    <property type="term" value="P:protein folding"/>
    <property type="evidence" value="ECO:0007669"/>
    <property type="project" value="InterPro"/>
</dbReference>
<sequence length="347" mass="40959">MLVVVLNNHVLGRKMRYRRKSIIIMGVIFFIGLLLLLCKDKKVNKYQSVLDAQGYSKCKITKLGSYKKIKKSKVKISKEDIEEYKLLELEKFGKFENSNELIVRNGCYVDADIKQIVEGKVIDEDKGYVIKIGLGKFDENIEKKLIGHKVNEELNYVIGDIKYCIIINRIKKYILPDIDDEFIKKNYRNEGLESVKEFDKWIYDNCYENEKNELKNRNENMIIDEIMNNSQFEISDDVVAKNALDIYHKYLEVAYAYGYDSIEDYCVYELNEEKETFYEECCDEAKNEIKECLIICEIADKQGIKVSEDEINKYAKKNKINFKEDDTKNQIVYMIIREKVMNYLIND</sequence>
<dbReference type="InterPro" id="IPR046357">
    <property type="entry name" value="PPIase_dom_sf"/>
</dbReference>
<keyword evidence="2" id="KW-0413">Isomerase</keyword>
<evidence type="ECO:0000256" key="3">
    <source>
        <dbReference type="SAM" id="Phobius"/>
    </source>
</evidence>
<keyword evidence="3" id="KW-0812">Transmembrane</keyword>
<organism evidence="5 6">
    <name type="scientific">Eubacterium uniforme</name>
    <dbReference type="NCBI Taxonomy" id="39495"/>
    <lineage>
        <taxon>Bacteria</taxon>
        <taxon>Bacillati</taxon>
        <taxon>Bacillota</taxon>
        <taxon>Clostridia</taxon>
        <taxon>Eubacteriales</taxon>
        <taxon>Eubacteriaceae</taxon>
        <taxon>Eubacterium</taxon>
    </lineage>
</organism>
<name>A0A1T4W0A5_9FIRM</name>
<dbReference type="STRING" id="39495.SAMN02745111_02082"/>
<keyword evidence="3" id="KW-1133">Transmembrane helix</keyword>
<keyword evidence="1" id="KW-0697">Rotamase</keyword>
<dbReference type="InterPro" id="IPR037041">
    <property type="entry name" value="Trigger_fac_C_sf"/>
</dbReference>
<evidence type="ECO:0000256" key="2">
    <source>
        <dbReference type="ARBA" id="ARBA00023235"/>
    </source>
</evidence>
<dbReference type="InterPro" id="IPR027304">
    <property type="entry name" value="Trigger_fact/SurA_dom_sf"/>
</dbReference>
<dbReference type="RefSeq" id="WP_159444368.1">
    <property type="nucleotide sequence ID" value="NZ_FUXZ01000014.1"/>
</dbReference>
<evidence type="ECO:0000313" key="5">
    <source>
        <dbReference type="EMBL" id="SKA70692.1"/>
    </source>
</evidence>
<keyword evidence="6" id="KW-1185">Reference proteome</keyword>
<dbReference type="Proteomes" id="UP000190814">
    <property type="component" value="Unassembled WGS sequence"/>
</dbReference>
<dbReference type="GO" id="GO:0003755">
    <property type="term" value="F:peptidyl-prolyl cis-trans isomerase activity"/>
    <property type="evidence" value="ECO:0007669"/>
    <property type="project" value="UniProtKB-KW"/>
</dbReference>
<dbReference type="Gene3D" id="3.10.50.40">
    <property type="match status" value="1"/>
</dbReference>
<proteinExistence type="predicted"/>
<dbReference type="InterPro" id="IPR008880">
    <property type="entry name" value="Trigger_fac_C"/>
</dbReference>
<dbReference type="SUPFAM" id="SSF54534">
    <property type="entry name" value="FKBP-like"/>
    <property type="match status" value="1"/>
</dbReference>
<feature type="transmembrane region" description="Helical" evidence="3">
    <location>
        <begin position="21"/>
        <end position="37"/>
    </location>
</feature>
<dbReference type="EMBL" id="FUXZ01000014">
    <property type="protein sequence ID" value="SKA70692.1"/>
    <property type="molecule type" value="Genomic_DNA"/>
</dbReference>
<protein>
    <submittedName>
        <fullName evidence="5">Trigger factor protein (TF) C-terminus</fullName>
    </submittedName>
</protein>
<accession>A0A1T4W0A5</accession>
<reference evidence="5 6" key="1">
    <citation type="submission" date="2017-02" db="EMBL/GenBank/DDBJ databases">
        <authorList>
            <person name="Peterson S.W."/>
        </authorList>
    </citation>
    <scope>NUCLEOTIDE SEQUENCE [LARGE SCALE GENOMIC DNA]</scope>
    <source>
        <strain evidence="5 6">ATCC 35992</strain>
    </source>
</reference>
<dbReference type="AlphaFoldDB" id="A0A1T4W0A5"/>
<dbReference type="SUPFAM" id="SSF109998">
    <property type="entry name" value="Triger factor/SurA peptide-binding domain-like"/>
    <property type="match status" value="1"/>
</dbReference>
<dbReference type="Pfam" id="PF05698">
    <property type="entry name" value="Trigger_C"/>
    <property type="match status" value="1"/>
</dbReference>
<evidence type="ECO:0000259" key="4">
    <source>
        <dbReference type="Pfam" id="PF05698"/>
    </source>
</evidence>
<dbReference type="Gene3D" id="1.10.3120.10">
    <property type="entry name" value="Trigger factor, C-terminal domain"/>
    <property type="match status" value="1"/>
</dbReference>
<evidence type="ECO:0000313" key="6">
    <source>
        <dbReference type="Proteomes" id="UP000190814"/>
    </source>
</evidence>
<dbReference type="GO" id="GO:0015031">
    <property type="term" value="P:protein transport"/>
    <property type="evidence" value="ECO:0007669"/>
    <property type="project" value="InterPro"/>
</dbReference>
<gene>
    <name evidence="5" type="ORF">SAMN02745111_02082</name>
</gene>